<organism evidence="1 2">
    <name type="scientific">Dryococelus australis</name>
    <dbReference type="NCBI Taxonomy" id="614101"/>
    <lineage>
        <taxon>Eukaryota</taxon>
        <taxon>Metazoa</taxon>
        <taxon>Ecdysozoa</taxon>
        <taxon>Arthropoda</taxon>
        <taxon>Hexapoda</taxon>
        <taxon>Insecta</taxon>
        <taxon>Pterygota</taxon>
        <taxon>Neoptera</taxon>
        <taxon>Polyneoptera</taxon>
        <taxon>Phasmatodea</taxon>
        <taxon>Verophasmatodea</taxon>
        <taxon>Anareolatae</taxon>
        <taxon>Phasmatidae</taxon>
        <taxon>Eurycanthinae</taxon>
        <taxon>Dryococelus</taxon>
    </lineage>
</organism>
<gene>
    <name evidence="1" type="ORF">PR048_018794</name>
</gene>
<sequence>MFWPPAVLKKGIRGQLSGYLRYCRMVYENNFLATSGIEERYTRTIVWPPDVLRKGIRGRCSDLQCGREEGYTNTVLGPPVVKNKRYTRTMFGHRVIEDRSLCYRLEVNWRCISNHGETGKLPDWFILGFSQVGIVPGDAFGWRVFSGIFGFPGPFIQTLLYTRLICLLSAIKTSLLRANQIYSLTHFANIRWATDKVAVLADAGHSRPQYVVSSKYH</sequence>
<reference evidence="1 2" key="1">
    <citation type="submission" date="2023-02" db="EMBL/GenBank/DDBJ databases">
        <title>LHISI_Scaffold_Assembly.</title>
        <authorList>
            <person name="Stuart O.P."/>
            <person name="Cleave R."/>
            <person name="Magrath M.J.L."/>
            <person name="Mikheyev A.S."/>
        </authorList>
    </citation>
    <scope>NUCLEOTIDE SEQUENCE [LARGE SCALE GENOMIC DNA]</scope>
    <source>
        <strain evidence="1">Daus_M_001</strain>
        <tissue evidence="1">Leg muscle</tissue>
    </source>
</reference>
<dbReference type="EMBL" id="JARBHB010000007">
    <property type="protein sequence ID" value="KAJ8878217.1"/>
    <property type="molecule type" value="Genomic_DNA"/>
</dbReference>
<proteinExistence type="predicted"/>
<dbReference type="Proteomes" id="UP001159363">
    <property type="component" value="Chromosome 6"/>
</dbReference>
<name>A0ABQ9H1S2_9NEOP</name>
<keyword evidence="2" id="KW-1185">Reference proteome</keyword>
<protein>
    <submittedName>
        <fullName evidence="1">Uncharacterized protein</fullName>
    </submittedName>
</protein>
<accession>A0ABQ9H1S2</accession>
<comment type="caution">
    <text evidence="1">The sequence shown here is derived from an EMBL/GenBank/DDBJ whole genome shotgun (WGS) entry which is preliminary data.</text>
</comment>
<evidence type="ECO:0000313" key="1">
    <source>
        <dbReference type="EMBL" id="KAJ8878217.1"/>
    </source>
</evidence>
<evidence type="ECO:0000313" key="2">
    <source>
        <dbReference type="Proteomes" id="UP001159363"/>
    </source>
</evidence>